<dbReference type="GO" id="GO:0005975">
    <property type="term" value="P:carbohydrate metabolic process"/>
    <property type="evidence" value="ECO:0007669"/>
    <property type="project" value="InterPro"/>
</dbReference>
<dbReference type="AlphaFoldDB" id="A0A4S4C391"/>
<dbReference type="InterPro" id="IPR002509">
    <property type="entry name" value="NODB_dom"/>
</dbReference>
<dbReference type="PANTHER" id="PTHR10587:SF133">
    <property type="entry name" value="CHITIN DEACETYLASE 1-RELATED"/>
    <property type="match status" value="1"/>
</dbReference>
<dbReference type="CDD" id="cd10917">
    <property type="entry name" value="CE4_NodB_like_6s_7s"/>
    <property type="match status" value="1"/>
</dbReference>
<keyword evidence="2" id="KW-0378">Hydrolase</keyword>
<dbReference type="GO" id="GO:0016020">
    <property type="term" value="C:membrane"/>
    <property type="evidence" value="ECO:0007669"/>
    <property type="project" value="TreeGrafter"/>
</dbReference>
<evidence type="ECO:0000313" key="6">
    <source>
        <dbReference type="Proteomes" id="UP000310636"/>
    </source>
</evidence>
<name>A0A4S4C391_9BACL</name>
<dbReference type="Pfam" id="PF01522">
    <property type="entry name" value="Polysacc_deac_1"/>
    <property type="match status" value="1"/>
</dbReference>
<dbReference type="GO" id="GO:0016810">
    <property type="term" value="F:hydrolase activity, acting on carbon-nitrogen (but not peptide) bonds"/>
    <property type="evidence" value="ECO:0007669"/>
    <property type="project" value="InterPro"/>
</dbReference>
<evidence type="ECO:0000259" key="4">
    <source>
        <dbReference type="PROSITE" id="PS51677"/>
    </source>
</evidence>
<keyword evidence="1" id="KW-0479">Metal-binding</keyword>
<evidence type="ECO:0000256" key="1">
    <source>
        <dbReference type="ARBA" id="ARBA00022723"/>
    </source>
</evidence>
<dbReference type="OrthoDB" id="9812065at2"/>
<gene>
    <name evidence="5" type="ORF">E6C55_07440</name>
</gene>
<feature type="compositionally biased region" description="Low complexity" evidence="3">
    <location>
        <begin position="206"/>
        <end position="220"/>
    </location>
</feature>
<dbReference type="RefSeq" id="WP_136369145.1">
    <property type="nucleotide sequence ID" value="NZ_SSOB01000007.1"/>
</dbReference>
<comment type="caution">
    <text evidence="5">The sequence shown here is derived from an EMBL/GenBank/DDBJ whole genome shotgun (WGS) entry which is preliminary data.</text>
</comment>
<protein>
    <submittedName>
        <fullName evidence="5">Polysaccharide deacetylase family protein</fullName>
    </submittedName>
</protein>
<evidence type="ECO:0000256" key="2">
    <source>
        <dbReference type="ARBA" id="ARBA00022801"/>
    </source>
</evidence>
<keyword evidence="6" id="KW-1185">Reference proteome</keyword>
<dbReference type="InterPro" id="IPR011330">
    <property type="entry name" value="Glyco_hydro/deAcase_b/a-brl"/>
</dbReference>
<dbReference type="SUPFAM" id="SSF88713">
    <property type="entry name" value="Glycoside hydrolase/deacetylase"/>
    <property type="match status" value="1"/>
</dbReference>
<dbReference type="PANTHER" id="PTHR10587">
    <property type="entry name" value="GLYCOSYL TRANSFERASE-RELATED"/>
    <property type="match status" value="1"/>
</dbReference>
<evidence type="ECO:0000313" key="5">
    <source>
        <dbReference type="EMBL" id="THF82207.1"/>
    </source>
</evidence>
<feature type="domain" description="NodB homology" evidence="4">
    <location>
        <begin position="294"/>
        <end position="469"/>
    </location>
</feature>
<dbReference type="PROSITE" id="PS51677">
    <property type="entry name" value="NODB"/>
    <property type="match status" value="1"/>
</dbReference>
<accession>A0A4S4C391</accession>
<proteinExistence type="predicted"/>
<feature type="region of interest" description="Disordered" evidence="3">
    <location>
        <begin position="133"/>
        <end position="158"/>
    </location>
</feature>
<dbReference type="Gene3D" id="3.20.20.370">
    <property type="entry name" value="Glycoside hydrolase/deacetylase"/>
    <property type="match status" value="1"/>
</dbReference>
<dbReference type="Proteomes" id="UP000310636">
    <property type="component" value="Unassembled WGS sequence"/>
</dbReference>
<dbReference type="InterPro" id="IPR050248">
    <property type="entry name" value="Polysacc_deacetylase_ArnD"/>
</dbReference>
<dbReference type="EMBL" id="SSOB01000007">
    <property type="protein sequence ID" value="THF82207.1"/>
    <property type="molecule type" value="Genomic_DNA"/>
</dbReference>
<evidence type="ECO:0000256" key="3">
    <source>
        <dbReference type="SAM" id="MobiDB-lite"/>
    </source>
</evidence>
<organism evidence="5 6">
    <name type="scientific">Cohnella fermenti</name>
    <dbReference type="NCBI Taxonomy" id="2565925"/>
    <lineage>
        <taxon>Bacteria</taxon>
        <taxon>Bacillati</taxon>
        <taxon>Bacillota</taxon>
        <taxon>Bacilli</taxon>
        <taxon>Bacillales</taxon>
        <taxon>Paenibacillaceae</taxon>
        <taxon>Cohnella</taxon>
    </lineage>
</organism>
<feature type="region of interest" description="Disordered" evidence="3">
    <location>
        <begin position="205"/>
        <end position="229"/>
    </location>
</feature>
<dbReference type="GO" id="GO:0046872">
    <property type="term" value="F:metal ion binding"/>
    <property type="evidence" value="ECO:0007669"/>
    <property type="project" value="UniProtKB-KW"/>
</dbReference>
<sequence length="472" mass="50904">MGMETYSTLVMELLSLGRTPTGAYQIKVAVTHDDKLAKYLFDIDEFTYAGLEKLQPLEGQRARLSPYPKWDPYHQTYYSAVVRMNGSSRETFYFACSEAFIELIRTVRENGLNGPNGLDGLHGLRALPVPLEEERAEAAGGRAKKKREQQRRPAWKPGRTAKAASLLLVPALVGLMALALPTGGQTDLVSLPAGELGIAQAGGQTEASARAASSPAPEAAAAKDEEKRQQAPILAEHADLTGAAGAFSAVGAVGAAGSRAAGEPAATQADLKPEAGYEVIEIGDQDKFFGLPKEYVALTFDDGPSSLTEKIVDVLTENEVAATFLFVGKNIGRHSEAVAYASDHGMSIGNHSWDHSVLTKVSAEDQAANLAKTNDAIEALTGNPVTLFRPPYGAVDEALVGSAEKLGMKTLLWNRDPEDWNAKKPDDILRYFHEVEGAGGVYVMHEDKYTLEALPEIIQYLKDKELKFAIFK</sequence>
<reference evidence="5 6" key="1">
    <citation type="submission" date="2019-04" db="EMBL/GenBank/DDBJ databases">
        <title>Cohnella sp. nov. isolated from preserved vegetables.</title>
        <authorList>
            <person name="Lin S.-Y."/>
            <person name="Hung M.-H."/>
            <person name="Young C.-C."/>
        </authorList>
    </citation>
    <scope>NUCLEOTIDE SEQUENCE [LARGE SCALE GENOMIC DNA]</scope>
    <source>
        <strain evidence="5 6">CC-MHH1044</strain>
    </source>
</reference>